<evidence type="ECO:0000259" key="3">
    <source>
        <dbReference type="PROSITE" id="PS51898"/>
    </source>
</evidence>
<dbReference type="GO" id="GO:0006310">
    <property type="term" value="P:DNA recombination"/>
    <property type="evidence" value="ECO:0007669"/>
    <property type="project" value="UniProtKB-KW"/>
</dbReference>
<dbReference type="EMBL" id="GEZM01026173">
    <property type="protein sequence ID" value="JAV87178.1"/>
    <property type="molecule type" value="Transcribed_RNA"/>
</dbReference>
<dbReference type="EMBL" id="GEZM01026170">
    <property type="protein sequence ID" value="JAV87183.1"/>
    <property type="molecule type" value="Transcribed_RNA"/>
</dbReference>
<dbReference type="EMBL" id="GEZM01026169">
    <property type="protein sequence ID" value="JAV87185.1"/>
    <property type="molecule type" value="Transcribed_RNA"/>
</dbReference>
<dbReference type="Gene3D" id="1.10.150.130">
    <property type="match status" value="1"/>
</dbReference>
<dbReference type="InterPro" id="IPR010998">
    <property type="entry name" value="Integrase_recombinase_N"/>
</dbReference>
<feature type="domain" description="Tyr recombinase" evidence="3">
    <location>
        <begin position="121"/>
        <end position="327"/>
    </location>
</feature>
<keyword evidence="2" id="KW-0233">DNA recombination</keyword>
<protein>
    <recommendedName>
        <fullName evidence="3">Tyr recombinase domain-containing protein</fullName>
    </recommendedName>
</protein>
<dbReference type="InterPro" id="IPR011010">
    <property type="entry name" value="DNA_brk_join_enz"/>
</dbReference>
<organism evidence="4">
    <name type="scientific">Photinus pyralis</name>
    <name type="common">Common eastern firefly</name>
    <name type="synonym">Lampyris pyralis</name>
    <dbReference type="NCBI Taxonomy" id="7054"/>
    <lineage>
        <taxon>Eukaryota</taxon>
        <taxon>Metazoa</taxon>
        <taxon>Ecdysozoa</taxon>
        <taxon>Arthropoda</taxon>
        <taxon>Hexapoda</taxon>
        <taxon>Insecta</taxon>
        <taxon>Pterygota</taxon>
        <taxon>Neoptera</taxon>
        <taxon>Endopterygota</taxon>
        <taxon>Coleoptera</taxon>
        <taxon>Polyphaga</taxon>
        <taxon>Elateriformia</taxon>
        <taxon>Elateroidea</taxon>
        <taxon>Lampyridae</taxon>
        <taxon>Lampyrinae</taxon>
        <taxon>Photinus</taxon>
    </lineage>
</organism>
<dbReference type="GO" id="GO:0003677">
    <property type="term" value="F:DNA binding"/>
    <property type="evidence" value="ECO:0007669"/>
    <property type="project" value="UniProtKB-KW"/>
</dbReference>
<keyword evidence="1" id="KW-0238">DNA-binding</keyword>
<evidence type="ECO:0000256" key="2">
    <source>
        <dbReference type="ARBA" id="ARBA00023172"/>
    </source>
</evidence>
<dbReference type="Gene3D" id="1.10.443.10">
    <property type="entry name" value="Intergrase catalytic core"/>
    <property type="match status" value="1"/>
</dbReference>
<reference evidence="4" key="1">
    <citation type="journal article" date="2016" name="Sci. Rep.">
        <title>Molecular characterization of firefly nuptial gifts: a multi-omics approach sheds light on postcopulatory sexual selection.</title>
        <authorList>
            <person name="Al-Wathiqui N."/>
            <person name="Fallon T.R."/>
            <person name="South A."/>
            <person name="Weng J.K."/>
            <person name="Lewis S.M."/>
        </authorList>
    </citation>
    <scope>NUCLEOTIDE SEQUENCE</scope>
</reference>
<evidence type="ECO:0000313" key="4">
    <source>
        <dbReference type="EMBL" id="JAV87185.1"/>
    </source>
</evidence>
<dbReference type="GO" id="GO:0015074">
    <property type="term" value="P:DNA integration"/>
    <property type="evidence" value="ECO:0007669"/>
    <property type="project" value="InterPro"/>
</dbReference>
<dbReference type="InterPro" id="IPR002104">
    <property type="entry name" value="Integrase_catalytic"/>
</dbReference>
<dbReference type="PROSITE" id="PS51898">
    <property type="entry name" value="TYR_RECOMBINASE"/>
    <property type="match status" value="1"/>
</dbReference>
<sequence>MEKNFPGGRSLIREALKRKEVPLAAVEICLSSISLSTLRQYNSGLKRWWDFCSRQTLDVFISSPKDVLVFLSLEFDKGASFGTLNSIRAALGHVLNFDLGTNNLIKRFFKGVINVRPNLPKYSHIWDPEIVLKFLSNWDNSSVTIELLGKKLAVLLALATGHRVQTLSNIMVEDIVCLDEKIEIKIPNKIKTTAKNRYQPTLFIPFFKERPTICVASAIIVYLDKTKHLRSNYGQKLFLTHKKPFHDASSQTISRWIKDILRSSGIDTNIFSAHSTRHASTSIAAKRGVSIDTIRTTANWSEKSQTFARFYQRPIKVLENFAGAVLNPNSI</sequence>
<name>A0A1Y1MRN1_PHOPY</name>
<dbReference type="Pfam" id="PF00589">
    <property type="entry name" value="Phage_integrase"/>
    <property type="match status" value="1"/>
</dbReference>
<accession>A0A1Y1MRN1</accession>
<dbReference type="AlphaFoldDB" id="A0A1Y1MRN1"/>
<dbReference type="PANTHER" id="PTHR35617">
    <property type="entry name" value="PHAGE_INTEGRASE DOMAIN-CONTAINING PROTEIN"/>
    <property type="match status" value="1"/>
</dbReference>
<evidence type="ECO:0000256" key="1">
    <source>
        <dbReference type="ARBA" id="ARBA00023125"/>
    </source>
</evidence>
<dbReference type="SUPFAM" id="SSF56349">
    <property type="entry name" value="DNA breaking-rejoining enzymes"/>
    <property type="match status" value="1"/>
</dbReference>
<dbReference type="InterPro" id="IPR013762">
    <property type="entry name" value="Integrase-like_cat_sf"/>
</dbReference>
<dbReference type="CDD" id="cd00397">
    <property type="entry name" value="DNA_BRE_C"/>
    <property type="match status" value="1"/>
</dbReference>
<proteinExistence type="predicted"/>
<dbReference type="PANTHER" id="PTHR35617:SF3">
    <property type="entry name" value="CORE-BINDING (CB) DOMAIN-CONTAINING PROTEIN"/>
    <property type="match status" value="1"/>
</dbReference>